<dbReference type="InterPro" id="IPR016032">
    <property type="entry name" value="Sig_transdc_resp-reg_C-effctor"/>
</dbReference>
<dbReference type="CDD" id="cd17535">
    <property type="entry name" value="REC_NarL-like"/>
    <property type="match status" value="1"/>
</dbReference>
<organism evidence="6 7">
    <name type="scientific">Polystyrenella longa</name>
    <dbReference type="NCBI Taxonomy" id="2528007"/>
    <lineage>
        <taxon>Bacteria</taxon>
        <taxon>Pseudomonadati</taxon>
        <taxon>Planctomycetota</taxon>
        <taxon>Planctomycetia</taxon>
        <taxon>Planctomycetales</taxon>
        <taxon>Planctomycetaceae</taxon>
        <taxon>Polystyrenella</taxon>
    </lineage>
</organism>
<dbReference type="SUPFAM" id="SSF52172">
    <property type="entry name" value="CheY-like"/>
    <property type="match status" value="1"/>
</dbReference>
<dbReference type="SUPFAM" id="SSF46894">
    <property type="entry name" value="C-terminal effector domain of the bipartite response regulators"/>
    <property type="match status" value="1"/>
</dbReference>
<dbReference type="InterPro" id="IPR058245">
    <property type="entry name" value="NreC/VraR/RcsB-like_REC"/>
</dbReference>
<dbReference type="GO" id="GO:0003677">
    <property type="term" value="F:DNA binding"/>
    <property type="evidence" value="ECO:0007669"/>
    <property type="project" value="UniProtKB-KW"/>
</dbReference>
<dbReference type="InterPro" id="IPR000792">
    <property type="entry name" value="Tscrpt_reg_LuxR_C"/>
</dbReference>
<dbReference type="PANTHER" id="PTHR43214:SF43">
    <property type="entry name" value="TWO-COMPONENT RESPONSE REGULATOR"/>
    <property type="match status" value="1"/>
</dbReference>
<dbReference type="GO" id="GO:0006355">
    <property type="term" value="P:regulation of DNA-templated transcription"/>
    <property type="evidence" value="ECO:0007669"/>
    <property type="project" value="InterPro"/>
</dbReference>
<dbReference type="InterPro" id="IPR011006">
    <property type="entry name" value="CheY-like_superfamily"/>
</dbReference>
<evidence type="ECO:0000256" key="3">
    <source>
        <dbReference type="PROSITE-ProRule" id="PRU00169"/>
    </source>
</evidence>
<evidence type="ECO:0000256" key="2">
    <source>
        <dbReference type="ARBA" id="ARBA00023125"/>
    </source>
</evidence>
<dbReference type="PROSITE" id="PS50043">
    <property type="entry name" value="HTH_LUXR_2"/>
    <property type="match status" value="1"/>
</dbReference>
<name>A0A518CGR0_9PLAN</name>
<dbReference type="EMBL" id="CP036281">
    <property type="protein sequence ID" value="QDU78409.1"/>
    <property type="molecule type" value="Genomic_DNA"/>
</dbReference>
<evidence type="ECO:0000259" key="5">
    <source>
        <dbReference type="PROSITE" id="PS50110"/>
    </source>
</evidence>
<dbReference type="InterPro" id="IPR039420">
    <property type="entry name" value="WalR-like"/>
</dbReference>
<evidence type="ECO:0000313" key="6">
    <source>
        <dbReference type="EMBL" id="QDU78409.1"/>
    </source>
</evidence>
<gene>
    <name evidence="6" type="primary">nreC</name>
    <name evidence="6" type="ORF">Pla110_01100</name>
</gene>
<dbReference type="OrthoDB" id="275810at2"/>
<feature type="modified residue" description="4-aspartylphosphate" evidence="3">
    <location>
        <position position="64"/>
    </location>
</feature>
<dbReference type="Proteomes" id="UP000317178">
    <property type="component" value="Chromosome"/>
</dbReference>
<protein>
    <submittedName>
        <fullName evidence="6">Oxygen regulatory protein NreC</fullName>
    </submittedName>
</protein>
<dbReference type="PRINTS" id="PR00038">
    <property type="entry name" value="HTHLUXR"/>
</dbReference>
<feature type="domain" description="HTH luxR-type" evidence="4">
    <location>
        <begin position="156"/>
        <end position="221"/>
    </location>
</feature>
<dbReference type="Pfam" id="PF00196">
    <property type="entry name" value="GerE"/>
    <property type="match status" value="1"/>
</dbReference>
<accession>A0A518CGR0</accession>
<keyword evidence="1 3" id="KW-0597">Phosphoprotein</keyword>
<dbReference type="GO" id="GO:0000160">
    <property type="term" value="P:phosphorelay signal transduction system"/>
    <property type="evidence" value="ECO:0007669"/>
    <property type="project" value="InterPro"/>
</dbReference>
<dbReference type="AlphaFoldDB" id="A0A518CGR0"/>
<dbReference type="PANTHER" id="PTHR43214">
    <property type="entry name" value="TWO-COMPONENT RESPONSE REGULATOR"/>
    <property type="match status" value="1"/>
</dbReference>
<dbReference type="PROSITE" id="PS00622">
    <property type="entry name" value="HTH_LUXR_1"/>
    <property type="match status" value="1"/>
</dbReference>
<dbReference type="Pfam" id="PF00072">
    <property type="entry name" value="Response_reg"/>
    <property type="match status" value="1"/>
</dbReference>
<evidence type="ECO:0000259" key="4">
    <source>
        <dbReference type="PROSITE" id="PS50043"/>
    </source>
</evidence>
<sequence>MSSDLSDRIQPIRLVLLDDHRIFLDSLSFRINRESTLQVVGVAESAQEALPLLLEHRPDILVLDLALTQGGTFELCEEMKRQELPTRICFLTNQLVNVFIEQALRLEAHGYLLKVDPLCKLLEAIPKIHQGEQVFSEEIQQRLRYNRQTKKYTIDSPHSLKKLTSRQFEVLRQLARGKSVKEVAKDMHLSTKSVDSHKYRIMHKLGIHDRVELARFAIREGLLLP</sequence>
<dbReference type="RefSeq" id="WP_144992133.1">
    <property type="nucleotide sequence ID" value="NZ_CP036281.1"/>
</dbReference>
<dbReference type="CDD" id="cd06170">
    <property type="entry name" value="LuxR_C_like"/>
    <property type="match status" value="1"/>
</dbReference>
<reference evidence="6 7" key="1">
    <citation type="submission" date="2019-02" db="EMBL/GenBank/DDBJ databases">
        <title>Deep-cultivation of Planctomycetes and their phenomic and genomic characterization uncovers novel biology.</title>
        <authorList>
            <person name="Wiegand S."/>
            <person name="Jogler M."/>
            <person name="Boedeker C."/>
            <person name="Pinto D."/>
            <person name="Vollmers J."/>
            <person name="Rivas-Marin E."/>
            <person name="Kohn T."/>
            <person name="Peeters S.H."/>
            <person name="Heuer A."/>
            <person name="Rast P."/>
            <person name="Oberbeckmann S."/>
            <person name="Bunk B."/>
            <person name="Jeske O."/>
            <person name="Meyerdierks A."/>
            <person name="Storesund J.E."/>
            <person name="Kallscheuer N."/>
            <person name="Luecker S."/>
            <person name="Lage O.M."/>
            <person name="Pohl T."/>
            <person name="Merkel B.J."/>
            <person name="Hornburger P."/>
            <person name="Mueller R.-W."/>
            <person name="Bruemmer F."/>
            <person name="Labrenz M."/>
            <person name="Spormann A.M."/>
            <person name="Op den Camp H."/>
            <person name="Overmann J."/>
            <person name="Amann R."/>
            <person name="Jetten M.S.M."/>
            <person name="Mascher T."/>
            <person name="Medema M.H."/>
            <person name="Devos D.P."/>
            <person name="Kaster A.-K."/>
            <person name="Ovreas L."/>
            <person name="Rohde M."/>
            <person name="Galperin M.Y."/>
            <person name="Jogler C."/>
        </authorList>
    </citation>
    <scope>NUCLEOTIDE SEQUENCE [LARGE SCALE GENOMIC DNA]</scope>
    <source>
        <strain evidence="6 7">Pla110</strain>
    </source>
</reference>
<proteinExistence type="predicted"/>
<dbReference type="PROSITE" id="PS50110">
    <property type="entry name" value="RESPONSE_REGULATORY"/>
    <property type="match status" value="1"/>
</dbReference>
<keyword evidence="7" id="KW-1185">Reference proteome</keyword>
<evidence type="ECO:0000313" key="7">
    <source>
        <dbReference type="Proteomes" id="UP000317178"/>
    </source>
</evidence>
<dbReference type="Gene3D" id="3.40.50.2300">
    <property type="match status" value="1"/>
</dbReference>
<feature type="domain" description="Response regulatory" evidence="5">
    <location>
        <begin position="13"/>
        <end position="129"/>
    </location>
</feature>
<dbReference type="InterPro" id="IPR001789">
    <property type="entry name" value="Sig_transdc_resp-reg_receiver"/>
</dbReference>
<dbReference type="SMART" id="SM00421">
    <property type="entry name" value="HTH_LUXR"/>
    <property type="match status" value="1"/>
</dbReference>
<evidence type="ECO:0000256" key="1">
    <source>
        <dbReference type="ARBA" id="ARBA00022553"/>
    </source>
</evidence>
<dbReference type="KEGG" id="plon:Pla110_01100"/>
<keyword evidence="2" id="KW-0238">DNA-binding</keyword>
<dbReference type="SMART" id="SM00448">
    <property type="entry name" value="REC"/>
    <property type="match status" value="1"/>
</dbReference>